<name>A0A553SQR6_NIACI</name>
<evidence type="ECO:0000313" key="3">
    <source>
        <dbReference type="EMBL" id="TRZ39329.1"/>
    </source>
</evidence>
<dbReference type="Pfam" id="PF21205">
    <property type="entry name" value="Rep3_C"/>
    <property type="match status" value="1"/>
</dbReference>
<proteinExistence type="inferred from homology"/>
<gene>
    <name evidence="3" type="ORF">CEQ21_07145</name>
</gene>
<protein>
    <submittedName>
        <fullName evidence="3">RepB family plasmid replication initiator protein</fullName>
    </submittedName>
</protein>
<dbReference type="SUPFAM" id="SSF46785">
    <property type="entry name" value="Winged helix' DNA-binding domain"/>
    <property type="match status" value="2"/>
</dbReference>
<dbReference type="EMBL" id="RIBP01000002">
    <property type="protein sequence ID" value="TRZ39329.1"/>
    <property type="molecule type" value="Genomic_DNA"/>
</dbReference>
<evidence type="ECO:0000259" key="2">
    <source>
        <dbReference type="Pfam" id="PF01051"/>
    </source>
</evidence>
<sequence length="402" mass="46892">MMENNREIVFKDTNLVSKANSIIEATYKLGVMEQKIISVIASNIHPNDKDFQTYTFSIKQFGNLIGSKSKNLYKEVDKVTTKLMQPFLFINPEGKPTRIAWLSKATYNVNEGSVTVRFDPDLKPFFLFLNQKFTKYKLGNIIHLRSNYSIRLYELLKSYEGLTERTFTVEELRAKLGADNKYPNWINFRQRVIDHAQAEIAQKTDISFTYDTIRKGRSIHKIKFKIKTNNSSENILEIEEKMVEVVESEEVIDIQKLGLKLGLNLNKKLINEWLNYGKENIVELMESIKYDASIKNPIGYISSVLPKMSSSNDINKEFIEDKSILLEKAIREFILSKLPKRKVTRIEKIPHYMHRKDVVKILENYFGEKEANIIWDEKGLEITERLYNELNRKISSGTYTTK</sequence>
<comment type="similarity">
    <text evidence="1">Belongs to the initiator RepB protein family.</text>
</comment>
<dbReference type="Gene3D" id="1.10.10.10">
    <property type="entry name" value="Winged helix-like DNA-binding domain superfamily/Winged helix DNA-binding domain"/>
    <property type="match status" value="2"/>
</dbReference>
<evidence type="ECO:0000256" key="1">
    <source>
        <dbReference type="ARBA" id="ARBA00038283"/>
    </source>
</evidence>
<dbReference type="AlphaFoldDB" id="A0A553SQR6"/>
<reference evidence="3" key="1">
    <citation type="submission" date="2018-10" db="EMBL/GenBank/DDBJ databases">
        <title>FDA dAtabase for Regulatory Grade micrObial Sequences (FDA-ARGOS): Supporting development and validation of Infectious Disease Dx tests.</title>
        <authorList>
            <person name="Minogue T."/>
            <person name="Wolcott M."/>
            <person name="Wasieloski L."/>
            <person name="Aguilar W."/>
            <person name="Moore D."/>
            <person name="Tallon L.J."/>
            <person name="Sadzewicz L."/>
            <person name="Sengamalay N."/>
            <person name="Ott S."/>
            <person name="Godinez A."/>
            <person name="Nagaraj S."/>
            <person name="Vavikolanu K."/>
            <person name="Vyas G."/>
            <person name="Nadendla S."/>
            <person name="Aluvathingal J."/>
            <person name="Sichtig H."/>
        </authorList>
    </citation>
    <scope>NUCLEOTIDE SEQUENCE</scope>
    <source>
        <strain evidence="3">FDAARGOS_343</strain>
        <plasmid evidence="3">unnamed1</plasmid>
    </source>
</reference>
<dbReference type="InterPro" id="IPR036390">
    <property type="entry name" value="WH_DNA-bd_sf"/>
</dbReference>
<dbReference type="InterPro" id="IPR000525">
    <property type="entry name" value="Initiator_Rep_WH1"/>
</dbReference>
<dbReference type="InterPro" id="IPR036388">
    <property type="entry name" value="WH-like_DNA-bd_sf"/>
</dbReference>
<dbReference type="Pfam" id="PF01051">
    <property type="entry name" value="Rep3_N"/>
    <property type="match status" value="1"/>
</dbReference>
<feature type="domain" description="Initiator Rep protein WH1" evidence="2">
    <location>
        <begin position="16"/>
        <end position="157"/>
    </location>
</feature>
<comment type="caution">
    <text evidence="3">The sequence shown here is derived from an EMBL/GenBank/DDBJ whole genome shotgun (WGS) entry which is preliminary data.</text>
</comment>
<organism evidence="3">
    <name type="scientific">Niallia circulans</name>
    <name type="common">Bacillus circulans</name>
    <dbReference type="NCBI Taxonomy" id="1397"/>
    <lineage>
        <taxon>Bacteria</taxon>
        <taxon>Bacillati</taxon>
        <taxon>Bacillota</taxon>
        <taxon>Bacilli</taxon>
        <taxon>Bacillales</taxon>
        <taxon>Bacillaceae</taxon>
        <taxon>Niallia</taxon>
    </lineage>
</organism>
<dbReference type="GO" id="GO:0006270">
    <property type="term" value="P:DNA replication initiation"/>
    <property type="evidence" value="ECO:0007669"/>
    <property type="project" value="InterPro"/>
</dbReference>
<geneLocation type="plasmid" evidence="3">
    <name>unnamed1</name>
</geneLocation>
<dbReference type="GO" id="GO:0003887">
    <property type="term" value="F:DNA-directed DNA polymerase activity"/>
    <property type="evidence" value="ECO:0007669"/>
    <property type="project" value="InterPro"/>
</dbReference>
<dbReference type="Proteomes" id="UP000319837">
    <property type="component" value="Plasmid unnamed1"/>
</dbReference>
<accession>A0A553SQR6</accession>
<keyword evidence="3" id="KW-0614">Plasmid</keyword>